<feature type="domain" description="PKD" evidence="10">
    <location>
        <begin position="512"/>
        <end position="564"/>
    </location>
</feature>
<dbReference type="InterPro" id="IPR009056">
    <property type="entry name" value="Cyt_c-like_dom"/>
</dbReference>
<feature type="domain" description="CBM6" evidence="12">
    <location>
        <begin position="771"/>
        <end position="900"/>
    </location>
</feature>
<dbReference type="AlphaFoldDB" id="A0AAU8FJ03"/>
<evidence type="ECO:0000256" key="6">
    <source>
        <dbReference type="ARBA" id="ARBA00023004"/>
    </source>
</evidence>
<dbReference type="PANTHER" id="PTHR19328:SF75">
    <property type="entry name" value="ALDOSE SUGAR DEHYDROGENASE YLII"/>
    <property type="match status" value="1"/>
</dbReference>
<keyword evidence="5" id="KW-0249">Electron transport</keyword>
<dbReference type="InterPro" id="IPR011041">
    <property type="entry name" value="Quinoprot_gluc/sorb_DH_b-prop"/>
</dbReference>
<dbReference type="SUPFAM" id="SSF49299">
    <property type="entry name" value="PKD domain"/>
    <property type="match status" value="1"/>
</dbReference>
<dbReference type="PROSITE" id="PS50093">
    <property type="entry name" value="PKD"/>
    <property type="match status" value="1"/>
</dbReference>
<feature type="domain" description="Cytochrome c" evidence="11">
    <location>
        <begin position="624"/>
        <end position="717"/>
    </location>
</feature>
<dbReference type="InterPro" id="IPR002324">
    <property type="entry name" value="Cyt_c_ID"/>
</dbReference>
<dbReference type="InterPro" id="IPR022409">
    <property type="entry name" value="PKD/Chitinase_dom"/>
</dbReference>
<dbReference type="SMART" id="SM00606">
    <property type="entry name" value="CBD_IV"/>
    <property type="match status" value="1"/>
</dbReference>
<dbReference type="Gene3D" id="1.10.760.10">
    <property type="entry name" value="Cytochrome c-like domain"/>
    <property type="match status" value="1"/>
</dbReference>
<evidence type="ECO:0000256" key="2">
    <source>
        <dbReference type="ARBA" id="ARBA00022617"/>
    </source>
</evidence>
<dbReference type="EMBL" id="CP159289">
    <property type="protein sequence ID" value="XCH23521.1"/>
    <property type="molecule type" value="Genomic_DNA"/>
</dbReference>
<keyword evidence="4 9" id="KW-0732">Signal</keyword>
<dbReference type="GO" id="GO:0020037">
    <property type="term" value="F:heme binding"/>
    <property type="evidence" value="ECO:0007669"/>
    <property type="project" value="InterPro"/>
</dbReference>
<dbReference type="GO" id="GO:0009055">
    <property type="term" value="F:electron transfer activity"/>
    <property type="evidence" value="ECO:0007669"/>
    <property type="project" value="InterPro"/>
</dbReference>
<evidence type="ECO:0000256" key="5">
    <source>
        <dbReference type="ARBA" id="ARBA00022982"/>
    </source>
</evidence>
<dbReference type="PROSITE" id="PS51175">
    <property type="entry name" value="CBM6"/>
    <property type="match status" value="1"/>
</dbReference>
<evidence type="ECO:0000256" key="4">
    <source>
        <dbReference type="ARBA" id="ARBA00022729"/>
    </source>
</evidence>
<dbReference type="InterPro" id="IPR006584">
    <property type="entry name" value="Cellulose-bd_IV"/>
</dbReference>
<dbReference type="SUPFAM" id="SSF50952">
    <property type="entry name" value="Soluble quinoprotein glucose dehydrogenase"/>
    <property type="match status" value="1"/>
</dbReference>
<dbReference type="InterPro" id="IPR013783">
    <property type="entry name" value="Ig-like_fold"/>
</dbReference>
<dbReference type="RefSeq" id="WP_353718845.1">
    <property type="nucleotide sequence ID" value="NZ_CP159289.1"/>
</dbReference>
<feature type="binding site" description="covalent" evidence="7">
    <location>
        <position position="650"/>
    </location>
    <ligand>
        <name>heme c</name>
        <dbReference type="ChEBI" id="CHEBI:61717"/>
    </ligand>
</feature>
<evidence type="ECO:0000256" key="9">
    <source>
        <dbReference type="SAM" id="SignalP"/>
    </source>
</evidence>
<evidence type="ECO:0000256" key="8">
    <source>
        <dbReference type="SAM" id="MobiDB-lite"/>
    </source>
</evidence>
<evidence type="ECO:0000256" key="7">
    <source>
        <dbReference type="PIRSR" id="PIRSR602324-1"/>
    </source>
</evidence>
<dbReference type="InterPro" id="IPR011042">
    <property type="entry name" value="6-blade_b-propeller_TolB-like"/>
</dbReference>
<keyword evidence="1" id="KW-0813">Transport</keyword>
<dbReference type="Gene3D" id="2.120.10.30">
    <property type="entry name" value="TolB, C-terminal domain"/>
    <property type="match status" value="1"/>
</dbReference>
<dbReference type="SMART" id="SM00089">
    <property type="entry name" value="PKD"/>
    <property type="match status" value="1"/>
</dbReference>
<dbReference type="GO" id="GO:0005506">
    <property type="term" value="F:iron ion binding"/>
    <property type="evidence" value="ECO:0007669"/>
    <property type="project" value="InterPro"/>
</dbReference>
<feature type="binding site" description="covalent" evidence="7">
    <location>
        <position position="646"/>
    </location>
    <ligand>
        <name>heme c</name>
        <dbReference type="ChEBI" id="CHEBI:61717"/>
    </ligand>
</feature>
<dbReference type="PRINTS" id="PR00606">
    <property type="entry name" value="CYTCHROMECID"/>
</dbReference>
<keyword evidence="2 7" id="KW-0349">Heme</keyword>
<feature type="compositionally biased region" description="Polar residues" evidence="8">
    <location>
        <begin position="212"/>
        <end position="221"/>
    </location>
</feature>
<feature type="region of interest" description="Disordered" evidence="8">
    <location>
        <begin position="196"/>
        <end position="223"/>
    </location>
</feature>
<dbReference type="CDD" id="cd04084">
    <property type="entry name" value="CBM6_xylanase-like"/>
    <property type="match status" value="1"/>
</dbReference>
<evidence type="ECO:0000259" key="12">
    <source>
        <dbReference type="PROSITE" id="PS51175"/>
    </source>
</evidence>
<dbReference type="PROSITE" id="PS51007">
    <property type="entry name" value="CYTC"/>
    <property type="match status" value="1"/>
</dbReference>
<dbReference type="InterPro" id="IPR035986">
    <property type="entry name" value="PKD_dom_sf"/>
</dbReference>
<dbReference type="InterPro" id="IPR000601">
    <property type="entry name" value="PKD_dom"/>
</dbReference>
<comment type="PTM">
    <text evidence="7">Binds 1 heme c group covalently per subunit.</text>
</comment>
<evidence type="ECO:0000259" key="11">
    <source>
        <dbReference type="PROSITE" id="PS51007"/>
    </source>
</evidence>
<dbReference type="PANTHER" id="PTHR19328">
    <property type="entry name" value="HEDGEHOG-INTERACTING PROTEIN"/>
    <property type="match status" value="1"/>
</dbReference>
<keyword evidence="6 7" id="KW-0408">Iron</keyword>
<sequence length="905" mass="99535">MKKVRYLIVPFLACLLCAAATRKQPAQLFADLPARPPISMGISQNAPDSSRFTSATLVSGLDEPMQMAILPNYDIVVAERKGAVRYFDNATRELSTIAQLNVFSGIEDGLLGVAADPDFKTNHWIYLYYGVGGDKSVSHLTRFELKGRKLVQESAKVLLEVPTQRKYCCHSAGYITFANGLLYLSIGDNTNAEEIEGHTPIDERPGRELSDDQASTANSNDLRGKILRIKPEPDGTYSIPDGNLFPKDGSQGRPEIYVMGVRNPFRISVDPKTGFLYWGDVGPDTEVPGSEGKMSYDEINQARKPGFFGYPYFLADNQVFPDYDFATKKEGPGKDPLRPVNDSPHNTGIRELPPAQPAFIWYGKGPSKKYPLVGKGGASAMAGPVYHSDQYPNAPYKLPEYYDGKLFIFEWIRKWIMAVSMDKDGNYLGMEPFLPQLKVGAPIHMQIAPDGAIYLLAYGTNWFARNTDSGIIRVEYTEGNRNPVAVLNKGNTTGAAPFTATLSAKGSKDYDAGDRLAYEWKIGSRKFTGETLIHTFTKPGVYNVVLTVSDQHGGKGTATAEFKIGNTPPVVKIKTGANRSFYWDNSAFDYEITATDREDGKIETSKIRASFHYIAFGKDLAGALSGGEGENIRYAATAKLYTSLDCSACHTMNAKSIGPPLQDVARRYDGKPDAADILARKIISGGSGQWGSYPMPPHPDLPEKSARELAEYILSLGKPASQLPLKSTLKLTEHIGQGSEGAYVLQARYTDKGANGIGPLKSENRIILRNPLVQMEDYQEGNVGVVIATEQTGFVSYIANITNGKYTRFNRIDLTHIKNIRLRIQEHGAGGTVELRLDSREGPLAGKVLISGGKLADLKEGWKEISLPVERGVGTHDIYLVFKNEEAAEPLFHIDWMYFSKDSKP</sequence>
<feature type="compositionally biased region" description="Basic and acidic residues" evidence="8">
    <location>
        <begin position="196"/>
        <end position="210"/>
    </location>
</feature>
<dbReference type="GO" id="GO:0030246">
    <property type="term" value="F:carbohydrate binding"/>
    <property type="evidence" value="ECO:0007669"/>
    <property type="project" value="InterPro"/>
</dbReference>
<dbReference type="Gene3D" id="2.60.120.260">
    <property type="entry name" value="Galactose-binding domain-like"/>
    <property type="match status" value="1"/>
</dbReference>
<name>A0AAU8FJ03_9BACT</name>
<dbReference type="Pfam" id="PF07995">
    <property type="entry name" value="GSDH"/>
    <property type="match status" value="1"/>
</dbReference>
<organism evidence="13">
    <name type="scientific">Dyadobacter sp. 676</name>
    <dbReference type="NCBI Taxonomy" id="3088362"/>
    <lineage>
        <taxon>Bacteria</taxon>
        <taxon>Pseudomonadati</taxon>
        <taxon>Bacteroidota</taxon>
        <taxon>Cytophagia</taxon>
        <taxon>Cytophagales</taxon>
        <taxon>Spirosomataceae</taxon>
        <taxon>Dyadobacter</taxon>
    </lineage>
</organism>
<protein>
    <submittedName>
        <fullName evidence="13">PQQ-dependent sugar dehydrogenase</fullName>
    </submittedName>
</protein>
<dbReference type="Pfam" id="PF00034">
    <property type="entry name" value="Cytochrom_C"/>
    <property type="match status" value="1"/>
</dbReference>
<feature type="chain" id="PRO_5043750686" evidence="9">
    <location>
        <begin position="23"/>
        <end position="905"/>
    </location>
</feature>
<proteinExistence type="predicted"/>
<dbReference type="InterPro" id="IPR036909">
    <property type="entry name" value="Cyt_c-like_dom_sf"/>
</dbReference>
<evidence type="ECO:0000259" key="10">
    <source>
        <dbReference type="PROSITE" id="PS50093"/>
    </source>
</evidence>
<dbReference type="InterPro" id="IPR008979">
    <property type="entry name" value="Galactose-bd-like_sf"/>
</dbReference>
<evidence type="ECO:0000256" key="1">
    <source>
        <dbReference type="ARBA" id="ARBA00022448"/>
    </source>
</evidence>
<dbReference type="InterPro" id="IPR012938">
    <property type="entry name" value="Glc/Sorbosone_DH"/>
</dbReference>
<gene>
    <name evidence="13" type="ORF">ABV298_24930</name>
</gene>
<dbReference type="SUPFAM" id="SSF49785">
    <property type="entry name" value="Galactose-binding domain-like"/>
    <property type="match status" value="1"/>
</dbReference>
<feature type="binding site" description="covalent" evidence="7">
    <location>
        <position position="695"/>
    </location>
    <ligand>
        <name>heme c</name>
        <dbReference type="ChEBI" id="CHEBI:61717"/>
    </ligand>
</feature>
<evidence type="ECO:0000313" key="13">
    <source>
        <dbReference type="EMBL" id="XCH23521.1"/>
    </source>
</evidence>
<dbReference type="InterPro" id="IPR005084">
    <property type="entry name" value="CBM6"/>
</dbReference>
<dbReference type="Pfam" id="PF03422">
    <property type="entry name" value="CBM_6"/>
    <property type="match status" value="1"/>
</dbReference>
<accession>A0AAU8FJ03</accession>
<dbReference type="CDD" id="cd00146">
    <property type="entry name" value="PKD"/>
    <property type="match status" value="1"/>
</dbReference>
<keyword evidence="3 7" id="KW-0479">Metal-binding</keyword>
<reference evidence="13" key="1">
    <citation type="submission" date="2024-06" db="EMBL/GenBank/DDBJ databases">
        <title>Sequencing and assembly of the genome of Dyadobacter sp. strain 676, a symbiont of Cyamopsis tetragonoloba.</title>
        <authorList>
            <person name="Guro P."/>
            <person name="Sazanova A."/>
            <person name="Kuznetsova I."/>
            <person name="Belimov A."/>
            <person name="Safronova V."/>
        </authorList>
    </citation>
    <scope>NUCLEOTIDE SEQUENCE</scope>
    <source>
        <strain evidence="13">676</strain>
    </source>
</reference>
<dbReference type="SUPFAM" id="SSF46626">
    <property type="entry name" value="Cytochrome c"/>
    <property type="match status" value="1"/>
</dbReference>
<evidence type="ECO:0000256" key="3">
    <source>
        <dbReference type="ARBA" id="ARBA00022723"/>
    </source>
</evidence>
<dbReference type="Pfam" id="PF18911">
    <property type="entry name" value="PKD_4"/>
    <property type="match status" value="1"/>
</dbReference>
<dbReference type="Gene3D" id="2.60.40.10">
    <property type="entry name" value="Immunoglobulins"/>
    <property type="match status" value="1"/>
</dbReference>
<feature type="signal peptide" evidence="9">
    <location>
        <begin position="1"/>
        <end position="22"/>
    </location>
</feature>